<proteinExistence type="predicted"/>
<accession>A0A6C0LBX4</accession>
<dbReference type="SMART" id="SM00490">
    <property type="entry name" value="HELICc"/>
    <property type="match status" value="1"/>
</dbReference>
<reference evidence="7" key="1">
    <citation type="journal article" date="2020" name="Nature">
        <title>Giant virus diversity and host interactions through global metagenomics.</title>
        <authorList>
            <person name="Schulz F."/>
            <person name="Roux S."/>
            <person name="Paez-Espino D."/>
            <person name="Jungbluth S."/>
            <person name="Walsh D.A."/>
            <person name="Denef V.J."/>
            <person name="McMahon K.D."/>
            <person name="Konstantinidis K.T."/>
            <person name="Eloe-Fadrosh E.A."/>
            <person name="Kyrpides N.C."/>
            <person name="Woyke T."/>
        </authorList>
    </citation>
    <scope>NUCLEOTIDE SEQUENCE</scope>
    <source>
        <strain evidence="7">GVMAG-M-3300027770-73</strain>
    </source>
</reference>
<dbReference type="SMART" id="SM01142">
    <property type="entry name" value="DSHCT"/>
    <property type="match status" value="1"/>
</dbReference>
<dbReference type="Pfam" id="PF00271">
    <property type="entry name" value="Helicase_C"/>
    <property type="match status" value="1"/>
</dbReference>
<evidence type="ECO:0000259" key="5">
    <source>
        <dbReference type="PROSITE" id="PS51192"/>
    </source>
</evidence>
<dbReference type="PROSITE" id="PS51194">
    <property type="entry name" value="HELICASE_CTER"/>
    <property type="match status" value="1"/>
</dbReference>
<evidence type="ECO:0000256" key="2">
    <source>
        <dbReference type="ARBA" id="ARBA00022801"/>
    </source>
</evidence>
<dbReference type="InterPro" id="IPR027417">
    <property type="entry name" value="P-loop_NTPase"/>
</dbReference>
<dbReference type="InterPro" id="IPR012961">
    <property type="entry name" value="Ski2/MTR4_C"/>
</dbReference>
<dbReference type="GO" id="GO:0016787">
    <property type="term" value="F:hydrolase activity"/>
    <property type="evidence" value="ECO:0007669"/>
    <property type="project" value="UniProtKB-KW"/>
</dbReference>
<dbReference type="InterPro" id="IPR011545">
    <property type="entry name" value="DEAD/DEAH_box_helicase_dom"/>
</dbReference>
<keyword evidence="1" id="KW-0547">Nucleotide-binding</keyword>
<dbReference type="GO" id="GO:0070478">
    <property type="term" value="P:nuclear-transcribed mRNA catabolic process, 3'-5' exonucleolytic nonsense-mediated decay"/>
    <property type="evidence" value="ECO:0007669"/>
    <property type="project" value="TreeGrafter"/>
</dbReference>
<dbReference type="InterPro" id="IPR001650">
    <property type="entry name" value="Helicase_C-like"/>
</dbReference>
<evidence type="ECO:0000313" key="7">
    <source>
        <dbReference type="EMBL" id="QHU28466.1"/>
    </source>
</evidence>
<evidence type="ECO:0008006" key="8">
    <source>
        <dbReference type="Google" id="ProtNLM"/>
    </source>
</evidence>
<dbReference type="GO" id="GO:0003676">
    <property type="term" value="F:nucleic acid binding"/>
    <property type="evidence" value="ECO:0007669"/>
    <property type="project" value="InterPro"/>
</dbReference>
<evidence type="ECO:0000259" key="6">
    <source>
        <dbReference type="PROSITE" id="PS51194"/>
    </source>
</evidence>
<protein>
    <recommendedName>
        <fullName evidence="8">Helicase</fullName>
    </recommendedName>
</protein>
<keyword evidence="3" id="KW-0347">Helicase</keyword>
<dbReference type="GO" id="GO:0005524">
    <property type="term" value="F:ATP binding"/>
    <property type="evidence" value="ECO:0007669"/>
    <property type="project" value="UniProtKB-KW"/>
</dbReference>
<dbReference type="Pfam" id="PF00270">
    <property type="entry name" value="DEAD"/>
    <property type="match status" value="1"/>
</dbReference>
<organism evidence="7">
    <name type="scientific">viral metagenome</name>
    <dbReference type="NCBI Taxonomy" id="1070528"/>
    <lineage>
        <taxon>unclassified sequences</taxon>
        <taxon>metagenomes</taxon>
        <taxon>organismal metagenomes</taxon>
    </lineage>
</organism>
<keyword evidence="4" id="KW-0067">ATP-binding</keyword>
<dbReference type="SMART" id="SM00487">
    <property type="entry name" value="DEXDc"/>
    <property type="match status" value="1"/>
</dbReference>
<dbReference type="PANTHER" id="PTHR12131:SF1">
    <property type="entry name" value="ATP-DEPENDENT RNA HELICASE SUPV3L1, MITOCHONDRIAL-RELATED"/>
    <property type="match status" value="1"/>
</dbReference>
<dbReference type="Gene3D" id="1.10.3380.30">
    <property type="match status" value="1"/>
</dbReference>
<evidence type="ECO:0000256" key="4">
    <source>
        <dbReference type="ARBA" id="ARBA00022840"/>
    </source>
</evidence>
<dbReference type="Gene3D" id="3.40.50.300">
    <property type="entry name" value="P-loop containing nucleotide triphosphate hydrolases"/>
    <property type="match status" value="2"/>
</dbReference>
<feature type="domain" description="Helicase C-terminal" evidence="6">
    <location>
        <begin position="345"/>
        <end position="505"/>
    </location>
</feature>
<dbReference type="SUPFAM" id="SSF52540">
    <property type="entry name" value="P-loop containing nucleoside triphosphate hydrolases"/>
    <property type="match status" value="1"/>
</dbReference>
<evidence type="ECO:0000256" key="1">
    <source>
        <dbReference type="ARBA" id="ARBA00022741"/>
    </source>
</evidence>
<dbReference type="PANTHER" id="PTHR12131">
    <property type="entry name" value="ATP-DEPENDENT RNA AND DNA HELICASE"/>
    <property type="match status" value="1"/>
</dbReference>
<dbReference type="EMBL" id="MN740472">
    <property type="protein sequence ID" value="QHU28466.1"/>
    <property type="molecule type" value="Genomic_DNA"/>
</dbReference>
<dbReference type="Pfam" id="PF08148">
    <property type="entry name" value="DSHCT"/>
    <property type="match status" value="1"/>
</dbReference>
<dbReference type="GO" id="GO:0055087">
    <property type="term" value="C:Ski complex"/>
    <property type="evidence" value="ECO:0007669"/>
    <property type="project" value="TreeGrafter"/>
</dbReference>
<keyword evidence="2" id="KW-0378">Hydrolase</keyword>
<evidence type="ECO:0000256" key="3">
    <source>
        <dbReference type="ARBA" id="ARBA00022806"/>
    </source>
</evidence>
<dbReference type="PROSITE" id="PS51192">
    <property type="entry name" value="HELICASE_ATP_BIND_1"/>
    <property type="match status" value="1"/>
</dbReference>
<feature type="domain" description="Helicase ATP-binding" evidence="5">
    <location>
        <begin position="36"/>
        <end position="211"/>
    </location>
</feature>
<sequence>MVKLCSNDYPKESDKTYADYFEKYSFPLSSFQKYAIEAIVEGHDVLVCAPTGSGKTLPADFAIDYFVKKGKRVIYTSPIKALSNNKYYEFSQKYPDISFGVLTGDIKFNPDANVLLMTTEILQNTLYRKKQNQNLGAENKSLLLFEMDFEDELGCIIHDEIHFINDAERGKVWEECLMMTPPKIQMVLLSATLDGPEKFAHWIENRHGTNSNFGKQVYLASSNVRPVPLTHYSFITTNQGLFKAIKDKDLEKKIKEVINKPILLQSSKGEFNEPNYHLVKKYLQLMEQKQIFVKRSHVINQLCKYLVENNMLPAVCFILSRKQIEIAAKEVTIPLLEDDSKVGYTIKRECEEILRSKLSNFQEYLDLPEYISLVGLLEKGIGMHHSGLIPIFREIVEILFMKGYIKLLFATETIAVGINTPTKTVIFTDVRKFDGSTNRMLLPHEFVQASGRAGRRGLDTVGHVIHLNNLFRNVELTEYKIMMQGKPQKLVSKFKVSYNLLLNLIHINDQDYTQFCKKSMAQEDISQHLGCIYQQYTAVEKEVQQVESSLEYLNTPQEILQRFIDLEMQQKSAVNKKRKEIDKELQQILIDNKFVQRDKLSIIKLNEKKTELHEIQDQYDRTDRYLLNQIHLVLKKLEQNGFVGKRIEDEEIKETTEKTVEYNLLNPGKIAAHIREVHCLTFAKMLESNEFDNVTSTQIATILSCFTNVTVADDLVSITPNTQDQKIKSIIKKIKSLFDEYQTFELEHYLETGVDYSMHYDLLQYIEQWFEAESAQECKRILQNLEHEKGIFLGEFVKAILKINNISSELEKVAEQMGNMELLSKLKEIPTKTLKFVATNQSLYI</sequence>
<dbReference type="InterPro" id="IPR014001">
    <property type="entry name" value="Helicase_ATP-bd"/>
</dbReference>
<dbReference type="AlphaFoldDB" id="A0A6C0LBX4"/>
<dbReference type="InterPro" id="IPR050699">
    <property type="entry name" value="RNA-DNA_Helicase"/>
</dbReference>
<dbReference type="GO" id="GO:0004386">
    <property type="term" value="F:helicase activity"/>
    <property type="evidence" value="ECO:0007669"/>
    <property type="project" value="UniProtKB-KW"/>
</dbReference>
<name>A0A6C0LBX4_9ZZZZ</name>